<dbReference type="InterPro" id="IPR009057">
    <property type="entry name" value="Homeodomain-like_sf"/>
</dbReference>
<evidence type="ECO:0000313" key="5">
    <source>
        <dbReference type="EMBL" id="QTN37312.1"/>
    </source>
</evidence>
<keyword evidence="2" id="KW-0238">DNA-binding</keyword>
<organism evidence="5 6">
    <name type="scientific">Cognatishimia activa</name>
    <dbReference type="NCBI Taxonomy" id="1715691"/>
    <lineage>
        <taxon>Bacteria</taxon>
        <taxon>Pseudomonadati</taxon>
        <taxon>Pseudomonadota</taxon>
        <taxon>Alphaproteobacteria</taxon>
        <taxon>Rhodobacterales</taxon>
        <taxon>Paracoccaceae</taxon>
        <taxon>Cognatishimia</taxon>
    </lineage>
</organism>
<evidence type="ECO:0000256" key="2">
    <source>
        <dbReference type="ARBA" id="ARBA00023125"/>
    </source>
</evidence>
<evidence type="ECO:0000256" key="1">
    <source>
        <dbReference type="ARBA" id="ARBA00023015"/>
    </source>
</evidence>
<dbReference type="RefSeq" id="WP_209358020.1">
    <property type="nucleotide sequence ID" value="NZ_CP060010.1"/>
</dbReference>
<dbReference type="PANTHER" id="PTHR43280">
    <property type="entry name" value="ARAC-FAMILY TRANSCRIPTIONAL REGULATOR"/>
    <property type="match status" value="1"/>
</dbReference>
<dbReference type="GO" id="GO:0043565">
    <property type="term" value="F:sequence-specific DNA binding"/>
    <property type="evidence" value="ECO:0007669"/>
    <property type="project" value="InterPro"/>
</dbReference>
<gene>
    <name evidence="5" type="ORF">HZ995_07400</name>
</gene>
<dbReference type="KEGG" id="cact:HZ995_07400"/>
<dbReference type="InterPro" id="IPR018060">
    <property type="entry name" value="HTH_AraC"/>
</dbReference>
<accession>A0A975ET13</accession>
<keyword evidence="3" id="KW-0804">Transcription</keyword>
<dbReference type="Gene3D" id="1.10.10.60">
    <property type="entry name" value="Homeodomain-like"/>
    <property type="match status" value="1"/>
</dbReference>
<dbReference type="GO" id="GO:0003700">
    <property type="term" value="F:DNA-binding transcription factor activity"/>
    <property type="evidence" value="ECO:0007669"/>
    <property type="project" value="InterPro"/>
</dbReference>
<keyword evidence="1" id="KW-0805">Transcription regulation</keyword>
<dbReference type="SUPFAM" id="SSF52317">
    <property type="entry name" value="Class I glutamine amidotransferase-like"/>
    <property type="match status" value="1"/>
</dbReference>
<evidence type="ECO:0000256" key="3">
    <source>
        <dbReference type="ARBA" id="ARBA00023163"/>
    </source>
</evidence>
<evidence type="ECO:0000313" key="6">
    <source>
        <dbReference type="Proteomes" id="UP000665026"/>
    </source>
</evidence>
<proteinExistence type="predicted"/>
<protein>
    <submittedName>
        <fullName evidence="5">Helix-turn-helix domain-containing protein</fullName>
    </submittedName>
</protein>
<feature type="domain" description="HTH araC/xylS-type" evidence="4">
    <location>
        <begin position="218"/>
        <end position="314"/>
    </location>
</feature>
<dbReference type="SMART" id="SM00342">
    <property type="entry name" value="HTH_ARAC"/>
    <property type="match status" value="1"/>
</dbReference>
<dbReference type="Proteomes" id="UP000665026">
    <property type="component" value="Chromosome"/>
</dbReference>
<evidence type="ECO:0000259" key="4">
    <source>
        <dbReference type="PROSITE" id="PS01124"/>
    </source>
</evidence>
<dbReference type="PROSITE" id="PS01124">
    <property type="entry name" value="HTH_ARAC_FAMILY_2"/>
    <property type="match status" value="1"/>
</dbReference>
<dbReference type="SUPFAM" id="SSF46689">
    <property type="entry name" value="Homeodomain-like"/>
    <property type="match status" value="2"/>
</dbReference>
<name>A0A975ET13_9RHOB</name>
<dbReference type="Gene3D" id="3.40.50.880">
    <property type="match status" value="1"/>
</dbReference>
<dbReference type="EMBL" id="CP060010">
    <property type="protein sequence ID" value="QTN37312.1"/>
    <property type="molecule type" value="Genomic_DNA"/>
</dbReference>
<dbReference type="AlphaFoldDB" id="A0A975ET13"/>
<dbReference type="Pfam" id="PF12833">
    <property type="entry name" value="HTH_18"/>
    <property type="match status" value="1"/>
</dbReference>
<sequence length="340" mass="37030">MAEAVKQNTWHVDVLLSDGFVLSELAAVTDILRITNRTLATQHFSWTHRSIGGGTRKNPSEISVETQEVPTTPTADFLFVLGNAHAESCDLAPSSVIRSYVSRGAKVYLLAEAAAQFIARDNNLSQRATHWENANLFWEKYGTFESENALAVDDGAIVTCAGMGATVDVMLVLIGDLLGKAVQINVANIMLHESVRGFGTLQPGQESVSRATGDFELDQSIALMHQHIDDPLSIAEINDNIGTSPRALERKFKSHVGTSPSAFYRKIRLHRANNLLVNTTMSVTDIGVACGFGSGFSNRYKKVFGVTPNQVRKRVQTDTCKNTSNLTETKDFTTSNPASP</sequence>
<reference evidence="5" key="1">
    <citation type="submission" date="2020-07" db="EMBL/GenBank/DDBJ databases">
        <title>Genome sequences of bacteria associated with the marine, planktonic diatom Thalassiosira profunda strain ECT2AJA-044.</title>
        <authorList>
            <person name="Gargas C.B."/>
            <person name="Roberts W.R."/>
            <person name="Alverson A.J."/>
        </authorList>
    </citation>
    <scope>NUCLEOTIDE SEQUENCE</scope>
    <source>
        <strain evidence="5">ECT2AJA-044</strain>
    </source>
</reference>
<dbReference type="InterPro" id="IPR029062">
    <property type="entry name" value="Class_I_gatase-like"/>
</dbReference>
<dbReference type="PANTHER" id="PTHR43280:SF2">
    <property type="entry name" value="HTH-TYPE TRANSCRIPTIONAL REGULATOR EXSA"/>
    <property type="match status" value="1"/>
</dbReference>